<dbReference type="InterPro" id="IPR036388">
    <property type="entry name" value="WH-like_DNA-bd_sf"/>
</dbReference>
<organism evidence="5 6">
    <name type="scientific">Gordonia hankookensis</name>
    <dbReference type="NCBI Taxonomy" id="589403"/>
    <lineage>
        <taxon>Bacteria</taxon>
        <taxon>Bacillati</taxon>
        <taxon>Actinomycetota</taxon>
        <taxon>Actinomycetes</taxon>
        <taxon>Mycobacteriales</taxon>
        <taxon>Gordoniaceae</taxon>
        <taxon>Gordonia</taxon>
    </lineage>
</organism>
<keyword evidence="2" id="KW-0238">DNA-binding</keyword>
<dbReference type="InterPro" id="IPR011711">
    <property type="entry name" value="GntR_C"/>
</dbReference>
<gene>
    <name evidence="5" type="ORF">IDF66_09355</name>
</gene>
<reference evidence="5 6" key="1">
    <citation type="submission" date="2020-09" db="EMBL/GenBank/DDBJ databases">
        <title>Novel species in genus Gordonia.</title>
        <authorList>
            <person name="Zhang G."/>
        </authorList>
    </citation>
    <scope>NUCLEOTIDE SEQUENCE [LARGE SCALE GENOMIC DNA]</scope>
    <source>
        <strain evidence="5 6">ON-33</strain>
    </source>
</reference>
<evidence type="ECO:0000256" key="3">
    <source>
        <dbReference type="ARBA" id="ARBA00023163"/>
    </source>
</evidence>
<dbReference type="SUPFAM" id="SSF46785">
    <property type="entry name" value="Winged helix' DNA-binding domain"/>
    <property type="match status" value="1"/>
</dbReference>
<dbReference type="CDD" id="cd07377">
    <property type="entry name" value="WHTH_GntR"/>
    <property type="match status" value="1"/>
</dbReference>
<keyword evidence="3" id="KW-0804">Transcription</keyword>
<dbReference type="Proteomes" id="UP000602395">
    <property type="component" value="Unassembled WGS sequence"/>
</dbReference>
<dbReference type="InterPro" id="IPR008920">
    <property type="entry name" value="TF_FadR/GntR_C"/>
</dbReference>
<dbReference type="PROSITE" id="PS50949">
    <property type="entry name" value="HTH_GNTR"/>
    <property type="match status" value="1"/>
</dbReference>
<accession>A0ABR7WAG3</accession>
<name>A0ABR7WAG3_9ACTN</name>
<dbReference type="EMBL" id="JACWMS010000002">
    <property type="protein sequence ID" value="MBD1319793.1"/>
    <property type="molecule type" value="Genomic_DNA"/>
</dbReference>
<proteinExistence type="predicted"/>
<protein>
    <submittedName>
        <fullName evidence="5">GntR family transcriptional regulator</fullName>
    </submittedName>
</protein>
<comment type="caution">
    <text evidence="5">The sequence shown here is derived from an EMBL/GenBank/DDBJ whole genome shotgun (WGS) entry which is preliminary data.</text>
</comment>
<dbReference type="InterPro" id="IPR036390">
    <property type="entry name" value="WH_DNA-bd_sf"/>
</dbReference>
<keyword evidence="1" id="KW-0805">Transcription regulation</keyword>
<evidence type="ECO:0000256" key="1">
    <source>
        <dbReference type="ARBA" id="ARBA00023015"/>
    </source>
</evidence>
<dbReference type="SMART" id="SM00345">
    <property type="entry name" value="HTH_GNTR"/>
    <property type="match status" value="1"/>
</dbReference>
<dbReference type="Gene3D" id="1.10.10.10">
    <property type="entry name" value="Winged helix-like DNA-binding domain superfamily/Winged helix DNA-binding domain"/>
    <property type="match status" value="1"/>
</dbReference>
<dbReference type="SUPFAM" id="SSF48008">
    <property type="entry name" value="GntR ligand-binding domain-like"/>
    <property type="match status" value="1"/>
</dbReference>
<feature type="domain" description="HTH gntR-type" evidence="4">
    <location>
        <begin position="10"/>
        <end position="77"/>
    </location>
</feature>
<dbReference type="SMART" id="SM00895">
    <property type="entry name" value="FCD"/>
    <property type="match status" value="1"/>
</dbReference>
<dbReference type="Pfam" id="PF00392">
    <property type="entry name" value="GntR"/>
    <property type="match status" value="1"/>
</dbReference>
<dbReference type="Pfam" id="PF07729">
    <property type="entry name" value="FCD"/>
    <property type="match status" value="1"/>
</dbReference>
<dbReference type="InterPro" id="IPR000524">
    <property type="entry name" value="Tscrpt_reg_HTH_GntR"/>
</dbReference>
<dbReference type="Gene3D" id="1.20.120.530">
    <property type="entry name" value="GntR ligand-binding domain-like"/>
    <property type="match status" value="1"/>
</dbReference>
<evidence type="ECO:0000313" key="5">
    <source>
        <dbReference type="EMBL" id="MBD1319793.1"/>
    </source>
</evidence>
<sequence>MVPSDGTAGRPLRESIRDKLRERIIEGTYGPGDRIVERDVAADFGVSRLPVREALRMLDTEGFVEMLATRGVIVKKLSRRDVLELFDVREALEGLAFRRAAERLTKRDATHLGALRSKARKALEAADGPALHGFNEEFHDTVNRLARNDLLASILEPLEGRLHWIFRQNDRPDQLWREHEELLAAIVDRDGDRAADLAVAHVRVNRDRVLSHLFGDHPEGTAAAG</sequence>
<dbReference type="PANTHER" id="PTHR43537:SF49">
    <property type="entry name" value="TRANSCRIPTIONAL REGULATORY PROTEIN"/>
    <property type="match status" value="1"/>
</dbReference>
<dbReference type="PRINTS" id="PR00035">
    <property type="entry name" value="HTHGNTR"/>
</dbReference>
<keyword evidence="6" id="KW-1185">Reference proteome</keyword>
<dbReference type="PANTHER" id="PTHR43537">
    <property type="entry name" value="TRANSCRIPTIONAL REGULATOR, GNTR FAMILY"/>
    <property type="match status" value="1"/>
</dbReference>
<evidence type="ECO:0000313" key="6">
    <source>
        <dbReference type="Proteomes" id="UP000602395"/>
    </source>
</evidence>
<evidence type="ECO:0000259" key="4">
    <source>
        <dbReference type="PROSITE" id="PS50949"/>
    </source>
</evidence>
<evidence type="ECO:0000256" key="2">
    <source>
        <dbReference type="ARBA" id="ARBA00023125"/>
    </source>
</evidence>